<dbReference type="PANTHER" id="PTHR33204:SF18">
    <property type="entry name" value="TRANSCRIPTIONAL REGULATORY PROTEIN"/>
    <property type="match status" value="1"/>
</dbReference>
<dbReference type="PROSITE" id="PS51118">
    <property type="entry name" value="HTH_HXLR"/>
    <property type="match status" value="1"/>
</dbReference>
<evidence type="ECO:0000256" key="2">
    <source>
        <dbReference type="ARBA" id="ARBA00023125"/>
    </source>
</evidence>
<evidence type="ECO:0000313" key="5">
    <source>
        <dbReference type="EMBL" id="MCV7420543.1"/>
    </source>
</evidence>
<dbReference type="InterPro" id="IPR036390">
    <property type="entry name" value="WH_DNA-bd_sf"/>
</dbReference>
<keyword evidence="3" id="KW-0804">Transcription</keyword>
<accession>A0A9X2YY50</accession>
<dbReference type="PANTHER" id="PTHR33204">
    <property type="entry name" value="TRANSCRIPTIONAL REGULATOR, MARR FAMILY"/>
    <property type="match status" value="1"/>
</dbReference>
<proteinExistence type="predicted"/>
<evidence type="ECO:0000313" key="6">
    <source>
        <dbReference type="Proteomes" id="UP001141629"/>
    </source>
</evidence>
<evidence type="ECO:0000259" key="4">
    <source>
        <dbReference type="PROSITE" id="PS51118"/>
    </source>
</evidence>
<organism evidence="5 6">
    <name type="scientific">Mycobacterium yunnanensis</name>
    <dbReference type="NCBI Taxonomy" id="368477"/>
    <lineage>
        <taxon>Bacteria</taxon>
        <taxon>Bacillati</taxon>
        <taxon>Actinomycetota</taxon>
        <taxon>Actinomycetes</taxon>
        <taxon>Mycobacteriales</taxon>
        <taxon>Mycobacteriaceae</taxon>
        <taxon>Mycobacterium</taxon>
    </lineage>
</organism>
<dbReference type="Gene3D" id="1.10.10.10">
    <property type="entry name" value="Winged helix-like DNA-binding domain superfamily/Winged helix DNA-binding domain"/>
    <property type="match status" value="1"/>
</dbReference>
<sequence length="159" mass="18020">MSSQRCRVHRVATKKVDDWKCSVARSMTVLGERWTILILREALLGTTRFADFERNLGLPPDRLADRLATLVEYGVMTKESYQEPGQRRRPSYHLTPAGRELHVLIGALQQWGDRHLSRPEGPTMVRKASRTDRPVHVAFIDDLGYEVPADDVATIPTGN</sequence>
<dbReference type="Pfam" id="PF01638">
    <property type="entry name" value="HxlR"/>
    <property type="match status" value="1"/>
</dbReference>
<evidence type="ECO:0000256" key="3">
    <source>
        <dbReference type="ARBA" id="ARBA00023163"/>
    </source>
</evidence>
<reference evidence="5" key="2">
    <citation type="journal article" date="2022" name="BMC Genomics">
        <title>Comparative genome analysis of mycobacteria focusing on tRNA and non-coding RNA.</title>
        <authorList>
            <person name="Behra P.R.K."/>
            <person name="Pettersson B.M.F."/>
            <person name="Ramesh M."/>
            <person name="Das S."/>
            <person name="Dasgupta S."/>
            <person name="Kirsebom L.A."/>
        </authorList>
    </citation>
    <scope>NUCLEOTIDE SEQUENCE</scope>
    <source>
        <strain evidence="5">DSM 44838</strain>
    </source>
</reference>
<dbReference type="SUPFAM" id="SSF46785">
    <property type="entry name" value="Winged helix' DNA-binding domain"/>
    <property type="match status" value="1"/>
</dbReference>
<dbReference type="InterPro" id="IPR002577">
    <property type="entry name" value="HTH_HxlR"/>
</dbReference>
<dbReference type="InterPro" id="IPR036388">
    <property type="entry name" value="WH-like_DNA-bd_sf"/>
</dbReference>
<gene>
    <name evidence="5" type="ORF">H7K45_08320</name>
</gene>
<dbReference type="GO" id="GO:0003677">
    <property type="term" value="F:DNA binding"/>
    <property type="evidence" value="ECO:0007669"/>
    <property type="project" value="UniProtKB-KW"/>
</dbReference>
<evidence type="ECO:0000256" key="1">
    <source>
        <dbReference type="ARBA" id="ARBA00023015"/>
    </source>
</evidence>
<dbReference type="AlphaFoldDB" id="A0A9X2YY50"/>
<protein>
    <submittedName>
        <fullName evidence="5">Helix-turn-helix transcriptional regulator</fullName>
    </submittedName>
</protein>
<dbReference type="EMBL" id="JACKVK010000005">
    <property type="protein sequence ID" value="MCV7420543.1"/>
    <property type="molecule type" value="Genomic_DNA"/>
</dbReference>
<feature type="domain" description="HTH hxlR-type" evidence="4">
    <location>
        <begin position="21"/>
        <end position="120"/>
    </location>
</feature>
<name>A0A9X2YY50_9MYCO</name>
<reference evidence="5" key="1">
    <citation type="submission" date="2020-07" db="EMBL/GenBank/DDBJ databases">
        <authorList>
            <person name="Pettersson B.M.F."/>
            <person name="Behra P.R.K."/>
            <person name="Ramesh M."/>
            <person name="Das S."/>
            <person name="Dasgupta S."/>
            <person name="Kirsebom L.A."/>
        </authorList>
    </citation>
    <scope>NUCLEOTIDE SEQUENCE</scope>
    <source>
        <strain evidence="5">DSM 44838</strain>
    </source>
</reference>
<keyword evidence="1" id="KW-0805">Transcription regulation</keyword>
<dbReference type="Proteomes" id="UP001141629">
    <property type="component" value="Unassembled WGS sequence"/>
</dbReference>
<keyword evidence="2" id="KW-0238">DNA-binding</keyword>
<keyword evidence="6" id="KW-1185">Reference proteome</keyword>
<comment type="caution">
    <text evidence="5">The sequence shown here is derived from an EMBL/GenBank/DDBJ whole genome shotgun (WGS) entry which is preliminary data.</text>
</comment>